<reference evidence="1 2" key="1">
    <citation type="journal article" date="2016" name="Nat. Commun.">
        <title>Thousands of microbial genomes shed light on interconnected biogeochemical processes in an aquifer system.</title>
        <authorList>
            <person name="Anantharaman K."/>
            <person name="Brown C.T."/>
            <person name="Hug L.A."/>
            <person name="Sharon I."/>
            <person name="Castelle C.J."/>
            <person name="Probst A.J."/>
            <person name="Thomas B.C."/>
            <person name="Singh A."/>
            <person name="Wilkins M.J."/>
            <person name="Karaoz U."/>
            <person name="Brodie E.L."/>
            <person name="Williams K.H."/>
            <person name="Hubbard S.S."/>
            <person name="Banfield J.F."/>
        </authorList>
    </citation>
    <scope>NUCLEOTIDE SEQUENCE [LARGE SCALE GENOMIC DNA]</scope>
</reference>
<evidence type="ECO:0000313" key="2">
    <source>
        <dbReference type="Proteomes" id="UP000176938"/>
    </source>
</evidence>
<accession>A0A1F4RBA0</accession>
<gene>
    <name evidence="1" type="ORF">A3H38_05690</name>
</gene>
<dbReference type="EMBL" id="METP01000040">
    <property type="protein sequence ID" value="OGC05459.1"/>
    <property type="molecule type" value="Genomic_DNA"/>
</dbReference>
<comment type="caution">
    <text evidence="1">The sequence shown here is derived from an EMBL/GenBank/DDBJ whole genome shotgun (WGS) entry which is preliminary data.</text>
</comment>
<dbReference type="Proteomes" id="UP000176938">
    <property type="component" value="Unassembled WGS sequence"/>
</dbReference>
<dbReference type="AlphaFoldDB" id="A0A1F4RBA0"/>
<sequence>MLNLLSERGNKFAVIATEVIKMVTEFSPTARNRTTKEWTPAREFLPIILGKQIGGELKGKELEKLALFEKGLANELKQDDTIEQAITKIVRMAVAAEFGASLVAASGAKQMVATIARGILNDSELRKQALIIVDRFAHA</sequence>
<protein>
    <submittedName>
        <fullName evidence="1">Uncharacterized protein</fullName>
    </submittedName>
</protein>
<evidence type="ECO:0000313" key="1">
    <source>
        <dbReference type="EMBL" id="OGC05459.1"/>
    </source>
</evidence>
<proteinExistence type="predicted"/>
<organism evidence="1 2">
    <name type="scientific">candidate division WOR-1 bacterium RIFCSPLOWO2_02_FULL_46_20</name>
    <dbReference type="NCBI Taxonomy" id="1802567"/>
    <lineage>
        <taxon>Bacteria</taxon>
        <taxon>Bacillati</taxon>
        <taxon>Saganbacteria</taxon>
    </lineage>
</organism>
<name>A0A1F4RBA0_UNCSA</name>